<evidence type="ECO:0000256" key="5">
    <source>
        <dbReference type="SAM" id="SignalP"/>
    </source>
</evidence>
<dbReference type="RefSeq" id="WP_156241045.1">
    <property type="nucleotide sequence ID" value="NZ_BAAAZL010000002.1"/>
</dbReference>
<dbReference type="Gene3D" id="3.10.105.10">
    <property type="entry name" value="Dipeptide-binding Protein, Domain 3"/>
    <property type="match status" value="2"/>
</dbReference>
<comment type="subcellular location">
    <subcellularLocation>
        <location evidence="1">Cell membrane</location>
    </subcellularLocation>
</comment>
<evidence type="ECO:0000256" key="1">
    <source>
        <dbReference type="ARBA" id="ARBA00004236"/>
    </source>
</evidence>
<dbReference type="GO" id="GO:0031460">
    <property type="term" value="P:glycine betaine transport"/>
    <property type="evidence" value="ECO:0007669"/>
    <property type="project" value="TreeGrafter"/>
</dbReference>
<keyword evidence="2" id="KW-0813">Transport</keyword>
<dbReference type="GO" id="GO:0015226">
    <property type="term" value="F:carnitine transmembrane transporter activity"/>
    <property type="evidence" value="ECO:0007669"/>
    <property type="project" value="TreeGrafter"/>
</dbReference>
<reference evidence="7 8" key="1">
    <citation type="submission" date="2018-09" db="EMBL/GenBank/DDBJ databases">
        <title>Whole genome sequencing of Microbacterium oryzae strain MB-10T.</title>
        <authorList>
            <person name="Das S.K."/>
        </authorList>
    </citation>
    <scope>NUCLEOTIDE SEQUENCE [LARGE SCALE GENOMIC DNA]</scope>
    <source>
        <strain evidence="7 8">MB-10</strain>
    </source>
</reference>
<keyword evidence="5" id="KW-0732">Signal</keyword>
<dbReference type="GO" id="GO:0043190">
    <property type="term" value="C:ATP-binding cassette (ABC) transporter complex"/>
    <property type="evidence" value="ECO:0007669"/>
    <property type="project" value="InterPro"/>
</dbReference>
<dbReference type="Proteomes" id="UP000422989">
    <property type="component" value="Chromosome"/>
</dbReference>
<evidence type="ECO:0000259" key="6">
    <source>
        <dbReference type="Pfam" id="PF04069"/>
    </source>
</evidence>
<keyword evidence="8" id="KW-1185">Reference proteome</keyword>
<name>A0A6I6DP32_9MICO</name>
<dbReference type="Pfam" id="PF04069">
    <property type="entry name" value="OpuAC"/>
    <property type="match status" value="1"/>
</dbReference>
<dbReference type="SUPFAM" id="SSF53850">
    <property type="entry name" value="Periplasmic binding protein-like II"/>
    <property type="match status" value="1"/>
</dbReference>
<dbReference type="Gene3D" id="3.40.190.100">
    <property type="entry name" value="Glycine betaine-binding periplasmic protein, domain 2"/>
    <property type="match status" value="1"/>
</dbReference>
<evidence type="ECO:0000256" key="3">
    <source>
        <dbReference type="ARBA" id="ARBA00022475"/>
    </source>
</evidence>
<dbReference type="GO" id="GO:0015871">
    <property type="term" value="P:choline transport"/>
    <property type="evidence" value="ECO:0007669"/>
    <property type="project" value="TreeGrafter"/>
</dbReference>
<keyword evidence="3" id="KW-1003">Cell membrane</keyword>
<dbReference type="CDD" id="cd13639">
    <property type="entry name" value="PBP2_OpuAC_like"/>
    <property type="match status" value="1"/>
</dbReference>
<accession>A0A6I6DP32</accession>
<feature type="domain" description="ABC-type glycine betaine transport system substrate-binding" evidence="6">
    <location>
        <begin position="42"/>
        <end position="282"/>
    </location>
</feature>
<evidence type="ECO:0000256" key="4">
    <source>
        <dbReference type="ARBA" id="ARBA00023136"/>
    </source>
</evidence>
<evidence type="ECO:0000313" key="8">
    <source>
        <dbReference type="Proteomes" id="UP000422989"/>
    </source>
</evidence>
<feature type="chain" id="PRO_5039215417" evidence="5">
    <location>
        <begin position="22"/>
        <end position="293"/>
    </location>
</feature>
<evidence type="ECO:0000256" key="2">
    <source>
        <dbReference type="ARBA" id="ARBA00022448"/>
    </source>
</evidence>
<keyword evidence="4" id="KW-0472">Membrane</keyword>
<dbReference type="OrthoDB" id="9787902at2"/>
<dbReference type="PROSITE" id="PS51257">
    <property type="entry name" value="PROKAR_LIPOPROTEIN"/>
    <property type="match status" value="1"/>
</dbReference>
<dbReference type="PANTHER" id="PTHR47737">
    <property type="entry name" value="GLYCINE BETAINE/PROLINE BETAINE TRANSPORT SYSTEM PERMEASE PROTEIN PROW"/>
    <property type="match status" value="1"/>
</dbReference>
<sequence length="293" mass="31414">MKNATTRMLAVLAAVTPLALAGCSSDAGGTASKGELTVPVIAGWDEAVASGELWKAVLEEEGYSVNLEYADVAPVYAGLSTGDYDFYTDAWLPVTHGSYVEQFGDSMEDLGVWNDEARNTVAVNANAPIDSLEELAGAADTFGGQIIGIEAGAGLTQAVENDTIPTYGLEGMEFTTSSTAAMLTELDAAMAAGDDIVVTLWEPHWAYGTYDLKNLEDPEGTLGTAESMHVFAREDFSADYPEVAEWLSDFEMSLDQLQDLESAMFVDNDTDDYGPIVDAWIEDNREYVDSLTS</sequence>
<dbReference type="KEGG" id="moj:D7D94_02385"/>
<feature type="signal peptide" evidence="5">
    <location>
        <begin position="1"/>
        <end position="21"/>
    </location>
</feature>
<organism evidence="7 8">
    <name type="scientific">Microbacterium oryzae</name>
    <dbReference type="NCBI Taxonomy" id="743009"/>
    <lineage>
        <taxon>Bacteria</taxon>
        <taxon>Bacillati</taxon>
        <taxon>Actinomycetota</taxon>
        <taxon>Actinomycetes</taxon>
        <taxon>Micrococcales</taxon>
        <taxon>Microbacteriaceae</taxon>
        <taxon>Microbacterium</taxon>
    </lineage>
</organism>
<dbReference type="AlphaFoldDB" id="A0A6I6DP32"/>
<gene>
    <name evidence="7" type="ORF">D7D94_02385</name>
</gene>
<dbReference type="InterPro" id="IPR007210">
    <property type="entry name" value="ABC_Gly_betaine_transp_sub-bd"/>
</dbReference>
<proteinExistence type="predicted"/>
<dbReference type="PANTHER" id="PTHR47737:SF1">
    <property type="entry name" value="GLYCINE BETAINE_PROLINE BETAINE TRANSPORT SYSTEM PERMEASE PROTEIN PROW"/>
    <property type="match status" value="1"/>
</dbReference>
<dbReference type="EMBL" id="CP032550">
    <property type="protein sequence ID" value="QGU26645.1"/>
    <property type="molecule type" value="Genomic_DNA"/>
</dbReference>
<evidence type="ECO:0000313" key="7">
    <source>
        <dbReference type="EMBL" id="QGU26645.1"/>
    </source>
</evidence>
<protein>
    <submittedName>
        <fullName evidence="7">Glycine betaine ABC transporter substrate-binding protein</fullName>
    </submittedName>
</protein>
<dbReference type="GO" id="GO:0005275">
    <property type="term" value="F:amine transmembrane transporter activity"/>
    <property type="evidence" value="ECO:0007669"/>
    <property type="project" value="TreeGrafter"/>
</dbReference>